<comment type="caution">
    <text evidence="1">The sequence shown here is derived from an EMBL/GenBank/DDBJ whole genome shotgun (WGS) entry which is preliminary data.</text>
</comment>
<organism evidence="1 2">
    <name type="scientific">Candidatus Nealsonbacteria bacterium CG11_big_fil_rev_8_21_14_0_20_35_11</name>
    <dbReference type="NCBI Taxonomy" id="1974713"/>
    <lineage>
        <taxon>Bacteria</taxon>
        <taxon>Candidatus Nealsoniibacteriota</taxon>
    </lineage>
</organism>
<sequence>MKNIKVISRYFASYAHGEQEIKMLLKNSFIDVVLIETPIEVERYWTDIFMRSPEIGEKIREALKKKKIEVLDLMPDKFLGRVSKDLICLSAISRARRIKDIIEIES</sequence>
<reference evidence="1 2" key="1">
    <citation type="submission" date="2017-09" db="EMBL/GenBank/DDBJ databases">
        <title>Depth-based differentiation of microbial function through sediment-hosted aquifers and enrichment of novel symbionts in the deep terrestrial subsurface.</title>
        <authorList>
            <person name="Probst A.J."/>
            <person name="Ladd B."/>
            <person name="Jarett J.K."/>
            <person name="Geller-Mcgrath D.E."/>
            <person name="Sieber C.M."/>
            <person name="Emerson J.B."/>
            <person name="Anantharaman K."/>
            <person name="Thomas B.C."/>
            <person name="Malmstrom R."/>
            <person name="Stieglmeier M."/>
            <person name="Klingl A."/>
            <person name="Woyke T."/>
            <person name="Ryan C.M."/>
            <person name="Banfield J.F."/>
        </authorList>
    </citation>
    <scope>NUCLEOTIDE SEQUENCE [LARGE SCALE GENOMIC DNA]</scope>
    <source>
        <strain evidence="1">CG11_big_fil_rev_8_21_14_0_20_35_11</strain>
    </source>
</reference>
<dbReference type="AlphaFoldDB" id="A0A2H0N017"/>
<protein>
    <submittedName>
        <fullName evidence="1">Uncharacterized protein</fullName>
    </submittedName>
</protein>
<evidence type="ECO:0000313" key="2">
    <source>
        <dbReference type="Proteomes" id="UP000231139"/>
    </source>
</evidence>
<name>A0A2H0N017_9BACT</name>
<evidence type="ECO:0000313" key="1">
    <source>
        <dbReference type="EMBL" id="PIR02238.1"/>
    </source>
</evidence>
<gene>
    <name evidence="1" type="ORF">COV62_02115</name>
</gene>
<dbReference type="EMBL" id="PCWK01000047">
    <property type="protein sequence ID" value="PIR02238.1"/>
    <property type="molecule type" value="Genomic_DNA"/>
</dbReference>
<dbReference type="Proteomes" id="UP000231139">
    <property type="component" value="Unassembled WGS sequence"/>
</dbReference>
<proteinExistence type="predicted"/>
<accession>A0A2H0N017</accession>